<dbReference type="SUPFAM" id="SSF110942">
    <property type="entry name" value="HSP90 C-terminal domain"/>
    <property type="match status" value="1"/>
</dbReference>
<dbReference type="InterPro" id="IPR001404">
    <property type="entry name" value="Hsp90_fam"/>
</dbReference>
<accession>A0ABT9Q0T5</accession>
<keyword evidence="5" id="KW-0346">Stress response</keyword>
<dbReference type="Proteomes" id="UP001241472">
    <property type="component" value="Unassembled WGS sequence"/>
</dbReference>
<dbReference type="SMART" id="SM00387">
    <property type="entry name" value="HATPase_c"/>
    <property type="match status" value="1"/>
</dbReference>
<feature type="region of interest" description="C" evidence="5">
    <location>
        <begin position="558"/>
        <end position="633"/>
    </location>
</feature>
<feature type="region of interest" description="A; substrate-binding" evidence="5">
    <location>
        <begin position="1"/>
        <end position="340"/>
    </location>
</feature>
<dbReference type="PRINTS" id="PR00775">
    <property type="entry name" value="HEATSHOCK90"/>
</dbReference>
<keyword evidence="4 5" id="KW-0143">Chaperone</keyword>
<feature type="domain" description="Histidine kinase/HSP90-like ATPase" evidence="6">
    <location>
        <begin position="33"/>
        <end position="195"/>
    </location>
</feature>
<dbReference type="Gene3D" id="3.30.230.80">
    <property type="match status" value="1"/>
</dbReference>
<evidence type="ECO:0000256" key="5">
    <source>
        <dbReference type="HAMAP-Rule" id="MF_00505"/>
    </source>
</evidence>
<dbReference type="SUPFAM" id="SSF55874">
    <property type="entry name" value="ATPase domain of HSP90 chaperone/DNA topoisomerase II/histidine kinase"/>
    <property type="match status" value="1"/>
</dbReference>
<comment type="function">
    <text evidence="5">Molecular chaperone. Has ATPase activity.</text>
</comment>
<proteinExistence type="inferred from homology"/>
<gene>
    <name evidence="5" type="primary">htpG</name>
    <name evidence="7" type="ORF">J2T09_005127</name>
</gene>
<evidence type="ECO:0000259" key="6">
    <source>
        <dbReference type="SMART" id="SM00387"/>
    </source>
</evidence>
<sequence>MTEAAVEKTVENHAFEADVARLLHMMVHSVYSDRNVFLRELISNAADACEKLRYEAITDPSLSAGDGENRITLTLDEEGKRLTIEDNGIGMSRAEMIEALGTIARSGTRAFMERIEAARTEKGEQDAQLIGQFGVGFYSCFMVAEKVDVVSRRAGSDEAWRWSSDGKGSYAIDAVDVSEAPARGTRITLHLLEDAGTYTSRWTVEKIIKDQSGHVPVPILLAEKPGAEPARVTDGTALWTRSKNEISAEDYTDFYRSLSGQYDDPALNVHFRAEGRHEYTTLAFVPGSQPFDMFDPDRRGRMKLYVKRVFITDDADLVPRYLRFVRGLVDTSDLPLNMSREMIQESPILSAIRKGVTSRVLTAIEKLAESDTEAFTKLWENFGPVLKEGIYEDFERRSQLLALSRFRSTSSGEGYRSLADYVGDAKEGQRAIYYLTGGNLDQLRASPQLEGFRARGVEVLLLTDSIDSFWVMNAPEFDGKSFKSITQGSADLSQFAKPESEQAENKPETTAVIDDLITFAKLRLTDAVSDVRVSDRLTESAVCLVAFEGGYDRQLEKILQGAGRIEGASKPVLEINADHSLVKAIAARSDDETLREDAVLLLLDQARILDGDKPEEPRAFAERLQRVFERALR</sequence>
<evidence type="ECO:0000313" key="7">
    <source>
        <dbReference type="EMBL" id="MDP9840340.1"/>
    </source>
</evidence>
<comment type="subcellular location">
    <subcellularLocation>
        <location evidence="5">Cytoplasm</location>
    </subcellularLocation>
</comment>
<dbReference type="SUPFAM" id="SSF54211">
    <property type="entry name" value="Ribosomal protein S5 domain 2-like"/>
    <property type="match status" value="1"/>
</dbReference>
<dbReference type="Pfam" id="PF00183">
    <property type="entry name" value="HSP90"/>
    <property type="match status" value="1"/>
</dbReference>
<dbReference type="EMBL" id="JAUSRF010000025">
    <property type="protein sequence ID" value="MDP9840340.1"/>
    <property type="molecule type" value="Genomic_DNA"/>
</dbReference>
<dbReference type="InterPro" id="IPR003594">
    <property type="entry name" value="HATPase_dom"/>
</dbReference>
<dbReference type="HAMAP" id="MF_00505">
    <property type="entry name" value="HSP90"/>
    <property type="match status" value="1"/>
</dbReference>
<keyword evidence="5" id="KW-0963">Cytoplasm</keyword>
<evidence type="ECO:0000313" key="8">
    <source>
        <dbReference type="Proteomes" id="UP001241472"/>
    </source>
</evidence>
<comment type="similarity">
    <text evidence="1 5">Belongs to the heat shock protein 90 family.</text>
</comment>
<dbReference type="Pfam" id="PF13589">
    <property type="entry name" value="HATPase_c_3"/>
    <property type="match status" value="1"/>
</dbReference>
<evidence type="ECO:0000256" key="1">
    <source>
        <dbReference type="ARBA" id="ARBA00008239"/>
    </source>
</evidence>
<dbReference type="Gene3D" id="1.20.120.790">
    <property type="entry name" value="Heat shock protein 90, C-terminal domain"/>
    <property type="match status" value="1"/>
</dbReference>
<dbReference type="CDD" id="cd16927">
    <property type="entry name" value="HATPase_Hsp90-like"/>
    <property type="match status" value="1"/>
</dbReference>
<dbReference type="InterPro" id="IPR020568">
    <property type="entry name" value="Ribosomal_Su5_D2-typ_SF"/>
</dbReference>
<organism evidence="7 8">
    <name type="scientific">Neorhizobium huautlense</name>
    <dbReference type="NCBI Taxonomy" id="67774"/>
    <lineage>
        <taxon>Bacteria</taxon>
        <taxon>Pseudomonadati</taxon>
        <taxon>Pseudomonadota</taxon>
        <taxon>Alphaproteobacteria</taxon>
        <taxon>Hyphomicrobiales</taxon>
        <taxon>Rhizobiaceae</taxon>
        <taxon>Rhizobium/Agrobacterium group</taxon>
        <taxon>Neorhizobium</taxon>
    </lineage>
</organism>
<dbReference type="PANTHER" id="PTHR11528">
    <property type="entry name" value="HEAT SHOCK PROTEIN 90 FAMILY MEMBER"/>
    <property type="match status" value="1"/>
</dbReference>
<dbReference type="InterPro" id="IPR020575">
    <property type="entry name" value="Hsp90_N"/>
</dbReference>
<dbReference type="Gene3D" id="3.30.565.10">
    <property type="entry name" value="Histidine kinase-like ATPase, C-terminal domain"/>
    <property type="match status" value="1"/>
</dbReference>
<reference evidence="7 8" key="1">
    <citation type="submission" date="2023-07" db="EMBL/GenBank/DDBJ databases">
        <title>Sorghum-associated microbial communities from plants grown in Nebraska, USA.</title>
        <authorList>
            <person name="Schachtman D."/>
        </authorList>
    </citation>
    <scope>NUCLEOTIDE SEQUENCE [LARGE SCALE GENOMIC DNA]</scope>
    <source>
        <strain evidence="7 8">DS1307</strain>
    </source>
</reference>
<evidence type="ECO:0000256" key="2">
    <source>
        <dbReference type="ARBA" id="ARBA00022741"/>
    </source>
</evidence>
<evidence type="ECO:0000256" key="3">
    <source>
        <dbReference type="ARBA" id="ARBA00022840"/>
    </source>
</evidence>
<keyword evidence="8" id="KW-1185">Reference proteome</keyword>
<dbReference type="Gene3D" id="3.40.50.11260">
    <property type="match status" value="1"/>
</dbReference>
<dbReference type="InterPro" id="IPR037196">
    <property type="entry name" value="HSP90_C"/>
</dbReference>
<keyword evidence="3 5" id="KW-0067">ATP-binding</keyword>
<dbReference type="InterPro" id="IPR036890">
    <property type="entry name" value="HATPase_C_sf"/>
</dbReference>
<comment type="caution">
    <text evidence="5">Lacks conserved residue(s) required for the propagation of feature annotation.</text>
</comment>
<dbReference type="PIRSF" id="PIRSF002583">
    <property type="entry name" value="Hsp90"/>
    <property type="match status" value="1"/>
</dbReference>
<dbReference type="RefSeq" id="WP_306839847.1">
    <property type="nucleotide sequence ID" value="NZ_JAUSRF010000025.1"/>
</dbReference>
<dbReference type="NCBIfam" id="NF003555">
    <property type="entry name" value="PRK05218.1"/>
    <property type="match status" value="1"/>
</dbReference>
<name>A0ABT9Q0T5_9HYPH</name>
<comment type="subunit">
    <text evidence="5">Homodimer.</text>
</comment>
<protein>
    <recommendedName>
        <fullName evidence="5">Chaperone protein HtpG</fullName>
    </recommendedName>
    <alternativeName>
        <fullName evidence="5">Heat shock protein HtpG</fullName>
    </alternativeName>
    <alternativeName>
        <fullName evidence="5">High temperature protein G</fullName>
    </alternativeName>
</protein>
<comment type="caution">
    <text evidence="7">The sequence shown here is derived from an EMBL/GenBank/DDBJ whole genome shotgun (WGS) entry which is preliminary data.</text>
</comment>
<keyword evidence="2 5" id="KW-0547">Nucleotide-binding</keyword>
<evidence type="ECO:0000256" key="4">
    <source>
        <dbReference type="ARBA" id="ARBA00023186"/>
    </source>
</evidence>